<dbReference type="GO" id="GO:0016810">
    <property type="term" value="F:hydrolase activity, acting on carbon-nitrogen (but not peptide) bonds"/>
    <property type="evidence" value="ECO:0007669"/>
    <property type="project" value="InterPro"/>
</dbReference>
<evidence type="ECO:0000256" key="3">
    <source>
        <dbReference type="SAM" id="MobiDB-lite"/>
    </source>
</evidence>
<dbReference type="PANTHER" id="PTHR34216:SF3">
    <property type="entry name" value="POLY-BETA-1,6-N-ACETYL-D-GLUCOSAMINE N-DEACETYLASE"/>
    <property type="match status" value="1"/>
</dbReference>
<feature type="compositionally biased region" description="Polar residues" evidence="3">
    <location>
        <begin position="53"/>
        <end position="63"/>
    </location>
</feature>
<proteinExistence type="predicted"/>
<dbReference type="OrthoDB" id="248140at2157"/>
<dbReference type="GO" id="GO:0005576">
    <property type="term" value="C:extracellular region"/>
    <property type="evidence" value="ECO:0007669"/>
    <property type="project" value="UniProtKB-SubCell"/>
</dbReference>
<evidence type="ECO:0000313" key="6">
    <source>
        <dbReference type="EMBL" id="SEF68346.1"/>
    </source>
</evidence>
<dbReference type="AlphaFoldDB" id="A0A1H5TZX3"/>
<reference evidence="6 7" key="1">
    <citation type="submission" date="2016-10" db="EMBL/GenBank/DDBJ databases">
        <authorList>
            <person name="de Groot N.N."/>
        </authorList>
    </citation>
    <scope>NUCLEOTIDE SEQUENCE [LARGE SCALE GENOMIC DNA]</scope>
    <source>
        <strain evidence="6 7">CGMCC 1.10331</strain>
    </source>
</reference>
<name>A0A1H5TZX3_9EURY</name>
<dbReference type="InterPro" id="IPR051398">
    <property type="entry name" value="Polysacch_Deacetylase"/>
</dbReference>
<evidence type="ECO:0000256" key="2">
    <source>
        <dbReference type="ARBA" id="ARBA00022729"/>
    </source>
</evidence>
<dbReference type="EMBL" id="CP031311">
    <property type="protein sequence ID" value="QCC47184.1"/>
    <property type="molecule type" value="Genomic_DNA"/>
</dbReference>
<dbReference type="InterPro" id="IPR002509">
    <property type="entry name" value="NODB_dom"/>
</dbReference>
<accession>A0A1H5TZX3</accession>
<gene>
    <name evidence="5" type="ORF">DV707_05570</name>
    <name evidence="6" type="ORF">SAMN04488133_0437</name>
</gene>
<dbReference type="RefSeq" id="WP_103990215.1">
    <property type="nucleotide sequence ID" value="NZ_CP031311.1"/>
</dbReference>
<dbReference type="PROSITE" id="PS51257">
    <property type="entry name" value="PROKAR_LIPOPROTEIN"/>
    <property type="match status" value="1"/>
</dbReference>
<evidence type="ECO:0000313" key="7">
    <source>
        <dbReference type="Proteomes" id="UP000236740"/>
    </source>
</evidence>
<evidence type="ECO:0000313" key="8">
    <source>
        <dbReference type="Proteomes" id="UP000296733"/>
    </source>
</evidence>
<keyword evidence="7" id="KW-1185">Reference proteome</keyword>
<feature type="domain" description="NodB homology" evidence="4">
    <location>
        <begin position="227"/>
        <end position="345"/>
    </location>
</feature>
<feature type="region of interest" description="Disordered" evidence="3">
    <location>
        <begin position="18"/>
        <end position="63"/>
    </location>
</feature>
<dbReference type="Gene3D" id="3.20.20.370">
    <property type="entry name" value="Glycoside hydrolase/deacetylase"/>
    <property type="match status" value="1"/>
</dbReference>
<protein>
    <submittedName>
        <fullName evidence="6">Polysaccharide deacetylase</fullName>
    </submittedName>
</protein>
<evidence type="ECO:0000313" key="5">
    <source>
        <dbReference type="EMBL" id="QCC47184.1"/>
    </source>
</evidence>
<organism evidence="6 7">
    <name type="scientific">Halobellus limi</name>
    <dbReference type="NCBI Taxonomy" id="699433"/>
    <lineage>
        <taxon>Archaea</taxon>
        <taxon>Methanobacteriati</taxon>
        <taxon>Methanobacteriota</taxon>
        <taxon>Stenosarchaea group</taxon>
        <taxon>Halobacteria</taxon>
        <taxon>Halobacteriales</taxon>
        <taxon>Haloferacaceae</taxon>
        <taxon>Halobellus</taxon>
    </lineage>
</organism>
<feature type="compositionally biased region" description="Polar residues" evidence="3">
    <location>
        <begin position="28"/>
        <end position="45"/>
    </location>
</feature>
<dbReference type="GO" id="GO:0005975">
    <property type="term" value="P:carbohydrate metabolic process"/>
    <property type="evidence" value="ECO:0007669"/>
    <property type="project" value="InterPro"/>
</dbReference>
<dbReference type="Proteomes" id="UP000296733">
    <property type="component" value="Chromosome"/>
</dbReference>
<evidence type="ECO:0000259" key="4">
    <source>
        <dbReference type="Pfam" id="PF01522"/>
    </source>
</evidence>
<reference evidence="5 8" key="2">
    <citation type="journal article" date="2019" name="Nat. Commun.">
        <title>A new type of DNA phosphorothioation-based antiviral system in archaea.</title>
        <authorList>
            <person name="Xiong L."/>
            <person name="Liu S."/>
            <person name="Chen S."/>
            <person name="Xiao Y."/>
            <person name="Zhu B."/>
            <person name="Gao Y."/>
            <person name="Zhang Y."/>
            <person name="Chen B."/>
            <person name="Luo J."/>
            <person name="Deng Z."/>
            <person name="Chen X."/>
            <person name="Wang L."/>
            <person name="Chen S."/>
        </authorList>
    </citation>
    <scope>NUCLEOTIDE SEQUENCE [LARGE SCALE GENOMIC DNA]</scope>
    <source>
        <strain evidence="5 8">CGMCC 1.10331</strain>
    </source>
</reference>
<sequence>MRRRHFLSTVGVGIASIAGGCLGDDESSTATGRTDTAPPRSTTGATEPVEPTGTATSRPRSSLTVDGEFRAARADVGTPVADFETAGSWSASRGDASLQSGERVRGERALRLSTDRTESEAIACREFDAPRDFSNRGFSLAAKWEAPSDAWYQVALTLRDADGDFLRFTQVVEAPHRSDWHRLDLGVHSVGGDPDLTRVTGMDVMTWVGDGASRVFVDDLRSVPTADTGYVLFTFDDAPESAYTVAYPAMRERGFAGCVGVIKRHLGHSGYLSLDRMDEMAAAGWEFCSHPQFDRALPEMGLDRLDDTLAAYKSWLYDHGFDRGAETMIYPYGAVDDAALEVVADYHRLAFKVERGQYSPRVSSPLLLGRTDGDRFESVCQAIDRAARYGLVVPIMYHALNAEGRISKADFEATVDLVADTDGIEVITPSEYLSKLRAGEL</sequence>
<dbReference type="PANTHER" id="PTHR34216">
    <property type="match status" value="1"/>
</dbReference>
<comment type="subcellular location">
    <subcellularLocation>
        <location evidence="1">Secreted</location>
    </subcellularLocation>
</comment>
<dbReference type="Pfam" id="PF01522">
    <property type="entry name" value="Polysacc_deac_1"/>
    <property type="match status" value="1"/>
</dbReference>
<dbReference type="Proteomes" id="UP000236740">
    <property type="component" value="Unassembled WGS sequence"/>
</dbReference>
<dbReference type="InterPro" id="IPR011330">
    <property type="entry name" value="Glyco_hydro/deAcase_b/a-brl"/>
</dbReference>
<dbReference type="SUPFAM" id="SSF88713">
    <property type="entry name" value="Glycoside hydrolase/deacetylase"/>
    <property type="match status" value="1"/>
</dbReference>
<evidence type="ECO:0000256" key="1">
    <source>
        <dbReference type="ARBA" id="ARBA00004613"/>
    </source>
</evidence>
<dbReference type="KEGG" id="hlm:DV707_05570"/>
<dbReference type="EMBL" id="FNVN01000001">
    <property type="protein sequence ID" value="SEF68346.1"/>
    <property type="molecule type" value="Genomic_DNA"/>
</dbReference>
<dbReference type="CDD" id="cd10970">
    <property type="entry name" value="CE4_DAC_u1_6s"/>
    <property type="match status" value="1"/>
</dbReference>
<keyword evidence="2" id="KW-0732">Signal</keyword>
<dbReference type="GeneID" id="39857535"/>